<evidence type="ECO:0000259" key="2">
    <source>
        <dbReference type="Pfam" id="PF00501"/>
    </source>
</evidence>
<dbReference type="InterPro" id="IPR050237">
    <property type="entry name" value="ATP-dep_AMP-bd_enzyme"/>
</dbReference>
<dbReference type="GO" id="GO:0016874">
    <property type="term" value="F:ligase activity"/>
    <property type="evidence" value="ECO:0007669"/>
    <property type="project" value="UniProtKB-KW"/>
</dbReference>
<name>A0ABP6S0V2_9PSEU</name>
<comment type="caution">
    <text evidence="4">The sequence shown here is derived from an EMBL/GenBank/DDBJ whole genome shotgun (WGS) entry which is preliminary data.</text>
</comment>
<dbReference type="InterPro" id="IPR042099">
    <property type="entry name" value="ANL_N_sf"/>
</dbReference>
<feature type="region of interest" description="Disordered" evidence="1">
    <location>
        <begin position="137"/>
        <end position="156"/>
    </location>
</feature>
<dbReference type="InterPro" id="IPR000873">
    <property type="entry name" value="AMP-dep_synth/lig_dom"/>
</dbReference>
<dbReference type="PANTHER" id="PTHR43767:SF1">
    <property type="entry name" value="NONRIBOSOMAL PEPTIDE SYNTHASE PES1 (EUROFUNG)-RELATED"/>
    <property type="match status" value="1"/>
</dbReference>
<dbReference type="PANTHER" id="PTHR43767">
    <property type="entry name" value="LONG-CHAIN-FATTY-ACID--COA LIGASE"/>
    <property type="match status" value="1"/>
</dbReference>
<dbReference type="Gene3D" id="3.40.50.12780">
    <property type="entry name" value="N-terminal domain of ligase-like"/>
    <property type="match status" value="1"/>
</dbReference>
<accession>A0ABP6S0V2</accession>
<dbReference type="InterPro" id="IPR020845">
    <property type="entry name" value="AMP-binding_CS"/>
</dbReference>
<keyword evidence="5" id="KW-1185">Reference proteome</keyword>
<dbReference type="EMBL" id="BAAAYK010000038">
    <property type="protein sequence ID" value="GAA3365036.1"/>
    <property type="molecule type" value="Genomic_DNA"/>
</dbReference>
<dbReference type="Pfam" id="PF00501">
    <property type="entry name" value="AMP-binding"/>
    <property type="match status" value="1"/>
</dbReference>
<feature type="domain" description="AMP-binding enzyme C-terminal" evidence="3">
    <location>
        <begin position="423"/>
        <end position="498"/>
    </location>
</feature>
<reference evidence="5" key="1">
    <citation type="journal article" date="2019" name="Int. J. Syst. Evol. Microbiol.">
        <title>The Global Catalogue of Microorganisms (GCM) 10K type strain sequencing project: providing services to taxonomists for standard genome sequencing and annotation.</title>
        <authorList>
            <consortium name="The Broad Institute Genomics Platform"/>
            <consortium name="The Broad Institute Genome Sequencing Center for Infectious Disease"/>
            <person name="Wu L."/>
            <person name="Ma J."/>
        </authorList>
    </citation>
    <scope>NUCLEOTIDE SEQUENCE [LARGE SCALE GENOMIC DNA]</scope>
    <source>
        <strain evidence="5">JCM 9687</strain>
    </source>
</reference>
<evidence type="ECO:0000313" key="4">
    <source>
        <dbReference type="EMBL" id="GAA3365036.1"/>
    </source>
</evidence>
<feature type="domain" description="AMP-dependent synthetase/ligase" evidence="2">
    <location>
        <begin position="28"/>
        <end position="375"/>
    </location>
</feature>
<gene>
    <name evidence="4" type="ORF">GCM10020366_63360</name>
</gene>
<dbReference type="RefSeq" id="WP_344931120.1">
    <property type="nucleotide sequence ID" value="NZ_BAAAYK010000038.1"/>
</dbReference>
<keyword evidence="4" id="KW-0436">Ligase</keyword>
<dbReference type="InterPro" id="IPR045851">
    <property type="entry name" value="AMP-bd_C_sf"/>
</dbReference>
<dbReference type="InterPro" id="IPR025110">
    <property type="entry name" value="AMP-bd_C"/>
</dbReference>
<organism evidence="4 5">
    <name type="scientific">Saccharopolyspora gregorii</name>
    <dbReference type="NCBI Taxonomy" id="33914"/>
    <lineage>
        <taxon>Bacteria</taxon>
        <taxon>Bacillati</taxon>
        <taxon>Actinomycetota</taxon>
        <taxon>Actinomycetes</taxon>
        <taxon>Pseudonocardiales</taxon>
        <taxon>Pseudonocardiaceae</taxon>
        <taxon>Saccharopolyspora</taxon>
    </lineage>
</organism>
<dbReference type="SUPFAM" id="SSF56801">
    <property type="entry name" value="Acetyl-CoA synthetase-like"/>
    <property type="match status" value="1"/>
</dbReference>
<dbReference type="Proteomes" id="UP001500483">
    <property type="component" value="Unassembled WGS sequence"/>
</dbReference>
<evidence type="ECO:0000259" key="3">
    <source>
        <dbReference type="Pfam" id="PF13193"/>
    </source>
</evidence>
<evidence type="ECO:0000256" key="1">
    <source>
        <dbReference type="SAM" id="MobiDB-lite"/>
    </source>
</evidence>
<sequence length="509" mass="52938">MSTEACPPPVTGRTGATAPDVNLADLVRAAAESGPGHPALIDLAGHRMSWSELDAACTGYGWRLREAGVRPGDRVALALPTGFEFCVALFAAFRAGAVAVPLPPSAPAPELRRVLDDSGAALLVRGGAPAGTAVRDLGGIAELDPPTGEERAEQELPREPADLAVLCYTSGTSGPARGAMLPHAALLANVHQCGRLRPMPVNAADRVLLALPMYHAFGLGPGMLQVAAVGATAVLLPRFDAEEALTAISRHRVTGVVGVPPMYREWLRLEPHRLREGLSTVRLLTSGAAPLGADVASAVRSATGLDVFEGYGLTETGPVLTTTLAGGRAKPGSVGRALPGVQLRLVDTDGSPIDEADGDTGRVSVRGANLFRGYWPDAAHGPDQDGWFRTGDVGYFDADGDLHLVDRATDLIIVNGFNVYPREVEAVLAELPGVVESAVVGVPDEARGEAVRAVVVAGPGTELTEDSVRAHCAARLAKFKVPVEVGFATELPHSPTGKIARRTLRTPPA</sequence>
<proteinExistence type="predicted"/>
<evidence type="ECO:0000313" key="5">
    <source>
        <dbReference type="Proteomes" id="UP001500483"/>
    </source>
</evidence>
<dbReference type="Pfam" id="PF13193">
    <property type="entry name" value="AMP-binding_C"/>
    <property type="match status" value="1"/>
</dbReference>
<protein>
    <submittedName>
        <fullName evidence="4">Long-chain fatty acid--CoA ligase</fullName>
    </submittedName>
</protein>
<dbReference type="Gene3D" id="3.30.300.30">
    <property type="match status" value="1"/>
</dbReference>
<dbReference type="PROSITE" id="PS00455">
    <property type="entry name" value="AMP_BINDING"/>
    <property type="match status" value="1"/>
</dbReference>